<gene>
    <name evidence="1" type="ORF">LCGC14_1544210</name>
</gene>
<proteinExistence type="predicted"/>
<evidence type="ECO:0000313" key="1">
    <source>
        <dbReference type="EMBL" id="KKM60214.1"/>
    </source>
</evidence>
<dbReference type="EMBL" id="LAZR01011723">
    <property type="protein sequence ID" value="KKM60214.1"/>
    <property type="molecule type" value="Genomic_DNA"/>
</dbReference>
<sequence>MKVFKSEVNEYGWYWVVHENIDGHIKLFHKNVNKNRKNYEKYFSVHGEGLKLLKEVFRNTKQIRMSEY</sequence>
<dbReference type="AlphaFoldDB" id="A0A0F9IS35"/>
<feature type="non-terminal residue" evidence="1">
    <location>
        <position position="68"/>
    </location>
</feature>
<protein>
    <submittedName>
        <fullName evidence="1">Uncharacterized protein</fullName>
    </submittedName>
</protein>
<organism evidence="1">
    <name type="scientific">marine sediment metagenome</name>
    <dbReference type="NCBI Taxonomy" id="412755"/>
    <lineage>
        <taxon>unclassified sequences</taxon>
        <taxon>metagenomes</taxon>
        <taxon>ecological metagenomes</taxon>
    </lineage>
</organism>
<accession>A0A0F9IS35</accession>
<name>A0A0F9IS35_9ZZZZ</name>
<reference evidence="1" key="1">
    <citation type="journal article" date="2015" name="Nature">
        <title>Complex archaea that bridge the gap between prokaryotes and eukaryotes.</title>
        <authorList>
            <person name="Spang A."/>
            <person name="Saw J.H."/>
            <person name="Jorgensen S.L."/>
            <person name="Zaremba-Niedzwiedzka K."/>
            <person name="Martijn J."/>
            <person name="Lind A.E."/>
            <person name="van Eijk R."/>
            <person name="Schleper C."/>
            <person name="Guy L."/>
            <person name="Ettema T.J."/>
        </authorList>
    </citation>
    <scope>NUCLEOTIDE SEQUENCE</scope>
</reference>
<comment type="caution">
    <text evidence="1">The sequence shown here is derived from an EMBL/GenBank/DDBJ whole genome shotgun (WGS) entry which is preliminary data.</text>
</comment>